<sequence length="144" mass="15882">MVAWDPPPERPKPPQRKRRPAPKPPQQNENNRKNSVDKPPSNISENANEVTELQSRRVENGLTICHSRNSSDSSGYHEASVLSENCNTSLPRRPKSAFVSGGDIEKISKQHSQSTTNLSKMSSHSKSTTSLGIAGKVYYDITAL</sequence>
<dbReference type="AlphaFoldDB" id="A0AAV8WRL4"/>
<dbReference type="EMBL" id="JANEYF010005087">
    <property type="protein sequence ID" value="KAJ8929207.1"/>
    <property type="molecule type" value="Genomic_DNA"/>
</dbReference>
<keyword evidence="3" id="KW-1185">Reference proteome</keyword>
<evidence type="ECO:0000313" key="3">
    <source>
        <dbReference type="Proteomes" id="UP001162156"/>
    </source>
</evidence>
<name>A0AAV8WRL4_9CUCU</name>
<dbReference type="Proteomes" id="UP001162156">
    <property type="component" value="Unassembled WGS sequence"/>
</dbReference>
<gene>
    <name evidence="2" type="ORF">NQ314_018085</name>
</gene>
<protein>
    <submittedName>
        <fullName evidence="2">Uncharacterized protein</fullName>
    </submittedName>
</protein>
<feature type="region of interest" description="Disordered" evidence="1">
    <location>
        <begin position="1"/>
        <end position="100"/>
    </location>
</feature>
<reference evidence="2" key="1">
    <citation type="journal article" date="2023" name="Insect Mol. Biol.">
        <title>Genome sequencing provides insights into the evolution of gene families encoding plant cell wall-degrading enzymes in longhorned beetles.</title>
        <authorList>
            <person name="Shin N.R."/>
            <person name="Okamura Y."/>
            <person name="Kirsch R."/>
            <person name="Pauchet Y."/>
        </authorList>
    </citation>
    <scope>NUCLEOTIDE SEQUENCE</scope>
    <source>
        <strain evidence="2">RBIC_L_NR</strain>
    </source>
</reference>
<accession>A0AAV8WRL4</accession>
<feature type="compositionally biased region" description="Polar residues" evidence="1">
    <location>
        <begin position="41"/>
        <end position="53"/>
    </location>
</feature>
<evidence type="ECO:0000313" key="2">
    <source>
        <dbReference type="EMBL" id="KAJ8929207.1"/>
    </source>
</evidence>
<organism evidence="2 3">
    <name type="scientific">Rhamnusium bicolor</name>
    <dbReference type="NCBI Taxonomy" id="1586634"/>
    <lineage>
        <taxon>Eukaryota</taxon>
        <taxon>Metazoa</taxon>
        <taxon>Ecdysozoa</taxon>
        <taxon>Arthropoda</taxon>
        <taxon>Hexapoda</taxon>
        <taxon>Insecta</taxon>
        <taxon>Pterygota</taxon>
        <taxon>Neoptera</taxon>
        <taxon>Endopterygota</taxon>
        <taxon>Coleoptera</taxon>
        <taxon>Polyphaga</taxon>
        <taxon>Cucujiformia</taxon>
        <taxon>Chrysomeloidea</taxon>
        <taxon>Cerambycidae</taxon>
        <taxon>Lepturinae</taxon>
        <taxon>Rhagiini</taxon>
        <taxon>Rhamnusium</taxon>
    </lineage>
</organism>
<comment type="caution">
    <text evidence="2">The sequence shown here is derived from an EMBL/GenBank/DDBJ whole genome shotgun (WGS) entry which is preliminary data.</text>
</comment>
<proteinExistence type="predicted"/>
<evidence type="ECO:0000256" key="1">
    <source>
        <dbReference type="SAM" id="MobiDB-lite"/>
    </source>
</evidence>